<dbReference type="Pfam" id="PF13761">
    <property type="entry name" value="DUF4166"/>
    <property type="match status" value="1"/>
</dbReference>
<gene>
    <name evidence="2" type="ORF">J7I44_08675</name>
</gene>
<protein>
    <submittedName>
        <fullName evidence="2">DUF4166 domain-containing protein</fullName>
    </submittedName>
</protein>
<evidence type="ECO:0000313" key="2">
    <source>
        <dbReference type="EMBL" id="MBP1474373.1"/>
    </source>
</evidence>
<accession>A0ABS4DMU7</accession>
<proteinExistence type="predicted"/>
<dbReference type="RefSeq" id="WP_209619042.1">
    <property type="nucleotide sequence ID" value="NZ_JAGJRS010000017.1"/>
</dbReference>
<keyword evidence="3" id="KW-1185">Reference proteome</keyword>
<dbReference type="EMBL" id="JAGJRS010000017">
    <property type="protein sequence ID" value="MBP1474373.1"/>
    <property type="molecule type" value="Genomic_DNA"/>
</dbReference>
<dbReference type="InterPro" id="IPR025311">
    <property type="entry name" value="DUF4166"/>
</dbReference>
<name>A0ABS4DMU7_9GAMM</name>
<sequence>MADALFPALLGEQWHALAAPVRRMHGDGLRVRAIGQADVTGAMHLPARLLRRLLRLPEPGLAQPLEVSIERHPGHEAWTRRFAHGRMHSRLYQHPRGGQLHERLGPVTLHFELRRTDDAIDWQLRGGRLLGLPLPRGCFGAVRSCSSAQAGRYVFDIDTHLPLLGRLVAYRGWLEPVDG</sequence>
<dbReference type="Proteomes" id="UP000823790">
    <property type="component" value="Unassembled WGS sequence"/>
</dbReference>
<feature type="domain" description="DUF4166" evidence="1">
    <location>
        <begin position="17"/>
        <end position="174"/>
    </location>
</feature>
<organism evidence="2 3">
    <name type="scientific">Frateuria flava</name>
    <dbReference type="NCBI Taxonomy" id="2821489"/>
    <lineage>
        <taxon>Bacteria</taxon>
        <taxon>Pseudomonadati</taxon>
        <taxon>Pseudomonadota</taxon>
        <taxon>Gammaproteobacteria</taxon>
        <taxon>Lysobacterales</taxon>
        <taxon>Rhodanobacteraceae</taxon>
        <taxon>Frateuria</taxon>
    </lineage>
</organism>
<comment type="caution">
    <text evidence="2">The sequence shown here is derived from an EMBL/GenBank/DDBJ whole genome shotgun (WGS) entry which is preliminary data.</text>
</comment>
<evidence type="ECO:0000313" key="3">
    <source>
        <dbReference type="Proteomes" id="UP000823790"/>
    </source>
</evidence>
<reference evidence="2 3" key="1">
    <citation type="submission" date="2021-04" db="EMBL/GenBank/DDBJ databases">
        <authorList>
            <person name="Huq M.A."/>
        </authorList>
    </citation>
    <scope>NUCLEOTIDE SEQUENCE [LARGE SCALE GENOMIC DNA]</scope>
    <source>
        <strain evidence="2 3">MAH-13</strain>
    </source>
</reference>
<evidence type="ECO:0000259" key="1">
    <source>
        <dbReference type="Pfam" id="PF13761"/>
    </source>
</evidence>